<dbReference type="KEGG" id="psoj:PHYSODRAFT_334779"/>
<proteinExistence type="predicted"/>
<sequence>MARPSLQVGGYLLLRPEDAPGTLTRLAYASIVGVARAKVVVKLAEDLSDDGPSPRSYRYGQVRGYSGSKLDIWTAQGAMSVTRRQLVGEVHPLLAMTLGHQDWPKRAWPKTRLQELHERLMAKLGTLGAPATTPPTAPEWLQELASDMDVERLATAQVEWVNALS</sequence>
<protein>
    <submittedName>
        <fullName evidence="1">Uncharacterized protein</fullName>
    </submittedName>
</protein>
<dbReference type="Proteomes" id="UP000002640">
    <property type="component" value="Unassembled WGS sequence"/>
</dbReference>
<gene>
    <name evidence="1" type="ORF">PHYSODRAFT_334779</name>
</gene>
<evidence type="ECO:0000313" key="1">
    <source>
        <dbReference type="EMBL" id="EGZ12947.1"/>
    </source>
</evidence>
<dbReference type="AlphaFoldDB" id="G4ZTN6"/>
<reference evidence="1 2" key="1">
    <citation type="journal article" date="2006" name="Science">
        <title>Phytophthora genome sequences uncover evolutionary origins and mechanisms of pathogenesis.</title>
        <authorList>
            <person name="Tyler B.M."/>
            <person name="Tripathy S."/>
            <person name="Zhang X."/>
            <person name="Dehal P."/>
            <person name="Jiang R.H."/>
            <person name="Aerts A."/>
            <person name="Arredondo F.D."/>
            <person name="Baxter L."/>
            <person name="Bensasson D."/>
            <person name="Beynon J.L."/>
            <person name="Chapman J."/>
            <person name="Damasceno C.M."/>
            <person name="Dorrance A.E."/>
            <person name="Dou D."/>
            <person name="Dickerman A.W."/>
            <person name="Dubchak I.L."/>
            <person name="Garbelotto M."/>
            <person name="Gijzen M."/>
            <person name="Gordon S.G."/>
            <person name="Govers F."/>
            <person name="Grunwald N.J."/>
            <person name="Huang W."/>
            <person name="Ivors K.L."/>
            <person name="Jones R.W."/>
            <person name="Kamoun S."/>
            <person name="Krampis K."/>
            <person name="Lamour K.H."/>
            <person name="Lee M.K."/>
            <person name="McDonald W.H."/>
            <person name="Medina M."/>
            <person name="Meijer H.J."/>
            <person name="Nordberg E.K."/>
            <person name="Maclean D.J."/>
            <person name="Ospina-Giraldo M.D."/>
            <person name="Morris P.F."/>
            <person name="Phuntumart V."/>
            <person name="Putnam N.H."/>
            <person name="Rash S."/>
            <person name="Rose J.K."/>
            <person name="Sakihama Y."/>
            <person name="Salamov A.A."/>
            <person name="Savidor A."/>
            <person name="Scheuring C.F."/>
            <person name="Smith B.M."/>
            <person name="Sobral B.W."/>
            <person name="Terry A."/>
            <person name="Torto-Alalibo T.A."/>
            <person name="Win J."/>
            <person name="Xu Z."/>
            <person name="Zhang H."/>
            <person name="Grigoriev I.V."/>
            <person name="Rokhsar D.S."/>
            <person name="Boore J.L."/>
        </authorList>
    </citation>
    <scope>NUCLEOTIDE SEQUENCE [LARGE SCALE GENOMIC DNA]</scope>
    <source>
        <strain evidence="1 2">P6497</strain>
    </source>
</reference>
<dbReference type="RefSeq" id="XP_009530376.1">
    <property type="nucleotide sequence ID" value="XM_009532081.1"/>
</dbReference>
<accession>G4ZTN6</accession>
<dbReference type="GeneID" id="20646876"/>
<dbReference type="InParanoid" id="G4ZTN6"/>
<organism evidence="1 2">
    <name type="scientific">Phytophthora sojae (strain P6497)</name>
    <name type="common">Soybean stem and root rot agent</name>
    <name type="synonym">Phytophthora megasperma f. sp. glycines</name>
    <dbReference type="NCBI Taxonomy" id="1094619"/>
    <lineage>
        <taxon>Eukaryota</taxon>
        <taxon>Sar</taxon>
        <taxon>Stramenopiles</taxon>
        <taxon>Oomycota</taxon>
        <taxon>Peronosporomycetes</taxon>
        <taxon>Peronosporales</taxon>
        <taxon>Peronosporaceae</taxon>
        <taxon>Phytophthora</taxon>
    </lineage>
</organism>
<evidence type="ECO:0000313" key="2">
    <source>
        <dbReference type="Proteomes" id="UP000002640"/>
    </source>
</evidence>
<name>G4ZTN6_PHYSP</name>
<dbReference type="EMBL" id="JH159156">
    <property type="protein sequence ID" value="EGZ12947.1"/>
    <property type="molecule type" value="Genomic_DNA"/>
</dbReference>
<keyword evidence="2" id="KW-1185">Reference proteome</keyword>